<feature type="chain" id="PRO_5003044428" evidence="2">
    <location>
        <begin position="29"/>
        <end position="688"/>
    </location>
</feature>
<dbReference type="Proteomes" id="UP000001544">
    <property type="component" value="Chromosome"/>
</dbReference>
<dbReference type="STRING" id="398511.BpOF4_05935"/>
<evidence type="ECO:0000259" key="4">
    <source>
        <dbReference type="PROSITE" id="PS51272"/>
    </source>
</evidence>
<dbReference type="PRINTS" id="PR01607">
    <property type="entry name" value="APYRASEFAMLY"/>
</dbReference>
<gene>
    <name evidence="5" type="ordered locus">BpOF4_05935</name>
</gene>
<organism evidence="5 6">
    <name type="scientific">Alkalihalophilus pseudofirmus (strain ATCC BAA-2126 / JCM 17055 / OF4)</name>
    <name type="common">Bacillus pseudofirmus</name>
    <dbReference type="NCBI Taxonomy" id="398511"/>
    <lineage>
        <taxon>Bacteria</taxon>
        <taxon>Bacillati</taxon>
        <taxon>Bacillota</taxon>
        <taxon>Bacilli</taxon>
        <taxon>Bacillales</taxon>
        <taxon>Bacillaceae</taxon>
        <taxon>Alkalihalophilus</taxon>
    </lineage>
</organism>
<dbReference type="CDD" id="cd00845">
    <property type="entry name" value="MPP_UshA_N_like"/>
    <property type="match status" value="1"/>
</dbReference>
<dbReference type="GO" id="GO:0016788">
    <property type="term" value="F:hydrolase activity, acting on ester bonds"/>
    <property type="evidence" value="ECO:0007669"/>
    <property type="project" value="InterPro"/>
</dbReference>
<dbReference type="Pfam" id="PF02872">
    <property type="entry name" value="5_nucleotid_C"/>
    <property type="match status" value="1"/>
</dbReference>
<feature type="signal peptide" evidence="2">
    <location>
        <begin position="1"/>
        <end position="28"/>
    </location>
</feature>
<dbReference type="PANTHER" id="PTHR11575:SF24">
    <property type="entry name" value="5'-NUCLEOTIDASE"/>
    <property type="match status" value="1"/>
</dbReference>
<comment type="similarity">
    <text evidence="2">Belongs to the 5'-nucleotidase family.</text>
</comment>
<keyword evidence="2" id="KW-0378">Hydrolase</keyword>
<dbReference type="InterPro" id="IPR006179">
    <property type="entry name" value="5_nucleotidase/apyrase"/>
</dbReference>
<sequence>MNGKWLKSMLATLLILASCFSFSGLALADDTDSVTLDIVHTNDMHAKIANFGKISAYIDEKRAESSNFLYLDAGDIFSGNPVVDLQDGEPIVALLNEMGLDAMAIGNHEFDYGQEAFQERVEQSNFPWLSANTEVVDETIAIEQPEPYAIFELEGVTVGVLGLTQTPPATAPAGIVGLDFHDPVATALEYEHLADDVDVFIALTHIGFNEDQRLAEEVDFFDVIIGGHSHTTLEEPVVVNGTSIAQTGGDANNIGSLEITYNKETDEVTVTGGLQKVSELETVNAEVDAMVKAYEAEAEELLGEVIGHTTTGLTRDGRNDGDAPLGNFWMDAVLHSVPSADISLTNNGGIRASIEPGDITAGDIYTVEPFGNLITLREMTGAAIKNAIEFSYNRNDRIDLQTAGLNYTIYVNEEKEYVDSELFVNGEPIDMDATYTVALNDFIASSGDGYNFEGKTIQDDAGYVTNAMITYARHLMETEGVIDYEVEGRIQVKSADELPGTPEEPAPSFSDVPQSHWAFDYIEGLTAKEVIFGYPDGTFKPNNNITRAHFTALLVRAFDLEVSGAAETPFRDVTEAQSAYVLAAYEAGIVSGITETTFAPNALITREQMVTMLMRAYEYETGTTIDINAALSFEDASSISPYAQAYVQYATDLGIISGTADGKLFEPKGAATRAQVATVLYFYAELIQ</sequence>
<reference evidence="5 6" key="1">
    <citation type="journal article" date="2011" name="Environ. Microbiol.">
        <title>Genome of alkaliphilic Bacillus pseudofirmus OF4 reveals adaptations that support the ability to grow in an external pH range from 7.5 to 11.4.</title>
        <authorList>
            <person name="Janto B."/>
            <person name="Ahmed A."/>
            <person name="Ito M."/>
            <person name="Liu J."/>
            <person name="Hicks D.B."/>
            <person name="Pagni S."/>
            <person name="Fackelmayer O.J."/>
            <person name="Smith T.A."/>
            <person name="Earl J."/>
            <person name="Elbourne L.D."/>
            <person name="Hassan K."/>
            <person name="Paulsen I.T."/>
            <person name="Kolsto A.B."/>
            <person name="Tourasse N.J."/>
            <person name="Ehrlich G.D."/>
            <person name="Boissy R."/>
            <person name="Ivey D.M."/>
            <person name="Li G."/>
            <person name="Xue Y."/>
            <person name="Ma Y."/>
            <person name="Hu F.Z."/>
            <person name="Krulwich T.A."/>
        </authorList>
    </citation>
    <scope>NUCLEOTIDE SEQUENCE [LARGE SCALE GENOMIC DNA]</scope>
    <source>
        <strain evidence="6">ATCC BAA-2126 / JCM 17055 / OF4</strain>
    </source>
</reference>
<dbReference type="PANTHER" id="PTHR11575">
    <property type="entry name" value="5'-NUCLEOTIDASE-RELATED"/>
    <property type="match status" value="1"/>
</dbReference>
<dbReference type="AlphaFoldDB" id="D3FZK7"/>
<dbReference type="InterPro" id="IPR004843">
    <property type="entry name" value="Calcineurin-like_PHP"/>
</dbReference>
<dbReference type="SUPFAM" id="SSF55816">
    <property type="entry name" value="5'-nucleotidase (syn. UDP-sugar hydrolase), C-terminal domain"/>
    <property type="match status" value="1"/>
</dbReference>
<evidence type="ECO:0000313" key="6">
    <source>
        <dbReference type="Proteomes" id="UP000001544"/>
    </source>
</evidence>
<dbReference type="SUPFAM" id="SSF56300">
    <property type="entry name" value="Metallo-dependent phosphatases"/>
    <property type="match status" value="1"/>
</dbReference>
<dbReference type="eggNOG" id="COG0737">
    <property type="taxonomic scope" value="Bacteria"/>
</dbReference>
<evidence type="ECO:0000256" key="2">
    <source>
        <dbReference type="RuleBase" id="RU362119"/>
    </source>
</evidence>
<dbReference type="eggNOG" id="COG5492">
    <property type="taxonomic scope" value="Bacteria"/>
</dbReference>
<keyword evidence="3" id="KW-0175">Coiled coil</keyword>
<dbReference type="Pfam" id="PF00149">
    <property type="entry name" value="Metallophos"/>
    <property type="match status" value="1"/>
</dbReference>
<dbReference type="HOGENOM" id="CLU_005854_7_3_9"/>
<dbReference type="PROSITE" id="PS51257">
    <property type="entry name" value="PROKAR_LIPOPROTEIN"/>
    <property type="match status" value="1"/>
</dbReference>
<protein>
    <submittedName>
        <fullName evidence="5">SLH domain-containing esterase</fullName>
    </submittedName>
</protein>
<dbReference type="InterPro" id="IPR029052">
    <property type="entry name" value="Metallo-depent_PP-like"/>
</dbReference>
<evidence type="ECO:0000256" key="3">
    <source>
        <dbReference type="SAM" id="Coils"/>
    </source>
</evidence>
<accession>D3FZK7</accession>
<dbReference type="Pfam" id="PF00395">
    <property type="entry name" value="SLH"/>
    <property type="match status" value="3"/>
</dbReference>
<dbReference type="InterPro" id="IPR008334">
    <property type="entry name" value="5'-Nucleotdase_C"/>
</dbReference>
<keyword evidence="1 2" id="KW-0732">Signal</keyword>
<dbReference type="PROSITE" id="PS00785">
    <property type="entry name" value="5_NUCLEOTIDASE_1"/>
    <property type="match status" value="1"/>
</dbReference>
<dbReference type="InterPro" id="IPR006146">
    <property type="entry name" value="5'-Nucleotdase_CS"/>
</dbReference>
<dbReference type="EMBL" id="CP001878">
    <property type="protein sequence ID" value="ADC49249.1"/>
    <property type="molecule type" value="Genomic_DNA"/>
</dbReference>
<feature type="domain" description="SLH" evidence="4">
    <location>
        <begin position="630"/>
        <end position="688"/>
    </location>
</feature>
<dbReference type="Gene3D" id="3.60.21.10">
    <property type="match status" value="1"/>
</dbReference>
<dbReference type="GO" id="GO:0046872">
    <property type="term" value="F:metal ion binding"/>
    <property type="evidence" value="ECO:0007669"/>
    <property type="project" value="InterPro"/>
</dbReference>
<dbReference type="InterPro" id="IPR036907">
    <property type="entry name" value="5'-Nucleotdase_C_sf"/>
</dbReference>
<dbReference type="GO" id="GO:0000166">
    <property type="term" value="F:nucleotide binding"/>
    <property type="evidence" value="ECO:0007669"/>
    <property type="project" value="UniProtKB-KW"/>
</dbReference>
<dbReference type="PROSITE" id="PS51272">
    <property type="entry name" value="SLH"/>
    <property type="match status" value="3"/>
</dbReference>
<feature type="domain" description="SLH" evidence="4">
    <location>
        <begin position="569"/>
        <end position="627"/>
    </location>
</feature>
<name>D3FZK7_ALKPO</name>
<dbReference type="GO" id="GO:0009166">
    <property type="term" value="P:nucleotide catabolic process"/>
    <property type="evidence" value="ECO:0007669"/>
    <property type="project" value="InterPro"/>
</dbReference>
<dbReference type="Gene3D" id="3.90.780.10">
    <property type="entry name" value="5'-Nucleotidase, C-terminal domain"/>
    <property type="match status" value="1"/>
</dbReference>
<evidence type="ECO:0000313" key="5">
    <source>
        <dbReference type="EMBL" id="ADC49249.1"/>
    </source>
</evidence>
<keyword evidence="6" id="KW-1185">Reference proteome</keyword>
<feature type="coiled-coil region" evidence="3">
    <location>
        <begin position="277"/>
        <end position="304"/>
    </location>
</feature>
<dbReference type="KEGG" id="bpf:BpOF4_05935"/>
<feature type="domain" description="SLH" evidence="4">
    <location>
        <begin position="505"/>
        <end position="568"/>
    </location>
</feature>
<dbReference type="InterPro" id="IPR001119">
    <property type="entry name" value="SLH_dom"/>
</dbReference>
<evidence type="ECO:0000256" key="1">
    <source>
        <dbReference type="ARBA" id="ARBA00022729"/>
    </source>
</evidence>
<keyword evidence="2" id="KW-0547">Nucleotide-binding</keyword>
<proteinExistence type="inferred from homology"/>